<organism evidence="1 2">
    <name type="scientific">Leeuwenhoekiella parthenopeia</name>
    <dbReference type="NCBI Taxonomy" id="2890320"/>
    <lineage>
        <taxon>Bacteria</taxon>
        <taxon>Pseudomonadati</taxon>
        <taxon>Bacteroidota</taxon>
        <taxon>Flavobacteriia</taxon>
        <taxon>Flavobacteriales</taxon>
        <taxon>Flavobacteriaceae</taxon>
        <taxon>Leeuwenhoekiella</taxon>
    </lineage>
</organism>
<protein>
    <recommendedName>
        <fullName evidence="3">Lipoprotein</fullName>
    </recommendedName>
</protein>
<sequence length="338" mass="35381">MNTKNIVALGLIGIFTLSSCSDDDSNDMMQENASANLYATSHANGNVTRYNLTTNSVTTFNTSASDSEGIYYDPESDSFTIATRGMTQTSLQTYVGISDMITATINLSVDFSSQAILQNPRDLAVSGDFYVVADSQNANAGRFFVFEKSNGSMTLSRTITTDFSVWGIEFVGNDLYAVVDNTNELAVFTNFLSSNPANATVSASKRIAIEGIVRTHGIAFDGGTLIMSDIAAASGTGADTDGGFHVITNFLSKFNATANGGTLAVGQQIRYAGSATLMGNPVNVEYDAESDTVYVAELANGAGRVLAFGNVSTAGGGNASPALNNSLAGVSSLYFYKG</sequence>
<dbReference type="EMBL" id="JAJGMW010000014">
    <property type="protein sequence ID" value="MCC4213354.1"/>
    <property type="molecule type" value="Genomic_DNA"/>
</dbReference>
<dbReference type="PROSITE" id="PS51257">
    <property type="entry name" value="PROKAR_LIPOPROTEIN"/>
    <property type="match status" value="1"/>
</dbReference>
<dbReference type="Proteomes" id="UP001197770">
    <property type="component" value="Unassembled WGS sequence"/>
</dbReference>
<comment type="caution">
    <text evidence="1">The sequence shown here is derived from an EMBL/GenBank/DDBJ whole genome shotgun (WGS) entry which is preliminary data.</text>
</comment>
<evidence type="ECO:0000313" key="2">
    <source>
        <dbReference type="Proteomes" id="UP001197770"/>
    </source>
</evidence>
<evidence type="ECO:0000313" key="1">
    <source>
        <dbReference type="EMBL" id="MCC4213354.1"/>
    </source>
</evidence>
<keyword evidence="2" id="KW-1185">Reference proteome</keyword>
<dbReference type="RefSeq" id="WP_228230416.1">
    <property type="nucleotide sequence ID" value="NZ_JAJGMW010000014.1"/>
</dbReference>
<evidence type="ECO:0008006" key="3">
    <source>
        <dbReference type="Google" id="ProtNLM"/>
    </source>
</evidence>
<reference evidence="1 2" key="1">
    <citation type="submission" date="2021-11" db="EMBL/GenBank/DDBJ databases">
        <title>Seasonal and diel survey of microbial diversity of the Tyrrhenian coast.</title>
        <authorList>
            <person name="Gattoni G."/>
            <person name="Corral P."/>
        </authorList>
    </citation>
    <scope>NUCLEOTIDE SEQUENCE [LARGE SCALE GENOMIC DNA]</scope>
    <source>
        <strain evidence="1 2">Mr9</strain>
    </source>
</reference>
<gene>
    <name evidence="1" type="ORF">LLW17_11540</name>
</gene>
<proteinExistence type="predicted"/>
<dbReference type="SUPFAM" id="SSF63825">
    <property type="entry name" value="YWTD domain"/>
    <property type="match status" value="2"/>
</dbReference>
<accession>A0ABS8GTV2</accession>
<name>A0ABS8GTV2_9FLAO</name>